<name>A0A9W7CVG0_9STRA</name>
<protein>
    <submittedName>
        <fullName evidence="2">Unnamed protein product</fullName>
    </submittedName>
</protein>
<evidence type="ECO:0000313" key="2">
    <source>
        <dbReference type="EMBL" id="GMF44948.1"/>
    </source>
</evidence>
<organism evidence="2 3">
    <name type="scientific">Phytophthora fragariaefolia</name>
    <dbReference type="NCBI Taxonomy" id="1490495"/>
    <lineage>
        <taxon>Eukaryota</taxon>
        <taxon>Sar</taxon>
        <taxon>Stramenopiles</taxon>
        <taxon>Oomycota</taxon>
        <taxon>Peronosporomycetes</taxon>
        <taxon>Peronosporales</taxon>
        <taxon>Peronosporaceae</taxon>
        <taxon>Phytophthora</taxon>
    </lineage>
</organism>
<dbReference type="Proteomes" id="UP001165121">
    <property type="component" value="Unassembled WGS sequence"/>
</dbReference>
<proteinExistence type="predicted"/>
<comment type="caution">
    <text evidence="2">The sequence shown here is derived from an EMBL/GenBank/DDBJ whole genome shotgun (WGS) entry which is preliminary data.</text>
</comment>
<evidence type="ECO:0000256" key="1">
    <source>
        <dbReference type="SAM" id="MobiDB-lite"/>
    </source>
</evidence>
<accession>A0A9W7CVG0</accession>
<gene>
    <name evidence="2" type="ORF">Pfra01_001590100</name>
</gene>
<dbReference type="OrthoDB" id="775972at2759"/>
<dbReference type="EMBL" id="BSXT01001750">
    <property type="protein sequence ID" value="GMF44948.1"/>
    <property type="molecule type" value="Genomic_DNA"/>
</dbReference>
<feature type="region of interest" description="Disordered" evidence="1">
    <location>
        <begin position="194"/>
        <end position="223"/>
    </location>
</feature>
<evidence type="ECO:0000313" key="3">
    <source>
        <dbReference type="Proteomes" id="UP001165121"/>
    </source>
</evidence>
<sequence>MVKLMYLVRLATGSIVSTRKVVLPLKVKFDDFDSVEPFIVLDMDDRYDPWHKPLADRALMGHVPSASRDGFVHEHRLPLSEQHIVGTSEVAITPLTSPPWTLELGEDEKQDPQIPIPTPVWIQGPAGNYRVATPPQQVFLAGSAHGIDVAGVGIRAEEGGRAGAPITQGVGAESAHADESAAVAGAAQAEGRAGVGARADNSDRVGAPTTQGVITGSDHAERRGECGVSAPKDETLRVLDGLTGKPKVGVTFEPLPSVAELLELEELSYLDFLKSLKAGVLEEVVLIRAEHDLGVLTSSSVMDPEVLEDERTSRRKMRYGYAILQNPSDPYYGLIKEFSDDNPPSVLPPDRGVRHEIDLVPGTKYCTTKQWSLLKEQVDVIDAFFAAKHAAGMVRVSNVDAKPEEGCIAEQHGGLHCVQRTRHGRWLLSVADAGVRYSAQFYTGTVGELEPLSDTETDDDDQLAVASPEHDRADGNSLVESFDMLLCQVRMPQVIQLFHPEKRDTPNLLGMGEPSTMDMTNRGRSLRTIISGGPDVSRTAGV</sequence>
<dbReference type="AlphaFoldDB" id="A0A9W7CVG0"/>
<reference evidence="2" key="1">
    <citation type="submission" date="2023-04" db="EMBL/GenBank/DDBJ databases">
        <title>Phytophthora fragariaefolia NBRC 109709.</title>
        <authorList>
            <person name="Ichikawa N."/>
            <person name="Sato H."/>
            <person name="Tonouchi N."/>
        </authorList>
    </citation>
    <scope>NUCLEOTIDE SEQUENCE</scope>
    <source>
        <strain evidence="2">NBRC 109709</strain>
    </source>
</reference>
<keyword evidence="3" id="KW-1185">Reference proteome</keyword>